<keyword evidence="1" id="KW-0472">Membrane</keyword>
<dbReference type="EMBL" id="JWYV01000003">
    <property type="protein sequence ID" value="KKD00721.1"/>
    <property type="molecule type" value="Genomic_DNA"/>
</dbReference>
<dbReference type="RefSeq" id="WP_046219790.1">
    <property type="nucleotide sequence ID" value="NZ_JWYV01000003.1"/>
</dbReference>
<organism evidence="2 3">
    <name type="scientific">Photobacterium halotolerans</name>
    <dbReference type="NCBI Taxonomy" id="265726"/>
    <lineage>
        <taxon>Bacteria</taxon>
        <taxon>Pseudomonadati</taxon>
        <taxon>Pseudomonadota</taxon>
        <taxon>Gammaproteobacteria</taxon>
        <taxon>Vibrionales</taxon>
        <taxon>Vibrionaceae</taxon>
        <taxon>Photobacterium</taxon>
    </lineage>
</organism>
<comment type="caution">
    <text evidence="2">The sequence shown here is derived from an EMBL/GenBank/DDBJ whole genome shotgun (WGS) entry which is preliminary data.</text>
</comment>
<evidence type="ECO:0000256" key="1">
    <source>
        <dbReference type="SAM" id="Phobius"/>
    </source>
</evidence>
<dbReference type="OrthoDB" id="9812349at2"/>
<dbReference type="STRING" id="265726.KY46_06380"/>
<feature type="transmembrane region" description="Helical" evidence="1">
    <location>
        <begin position="52"/>
        <end position="73"/>
    </location>
</feature>
<evidence type="ECO:0000313" key="2">
    <source>
        <dbReference type="EMBL" id="KKD00721.1"/>
    </source>
</evidence>
<keyword evidence="1" id="KW-0812">Transmembrane</keyword>
<dbReference type="InterPro" id="IPR008523">
    <property type="entry name" value="DUF805"/>
</dbReference>
<dbReference type="GO" id="GO:0005886">
    <property type="term" value="C:plasma membrane"/>
    <property type="evidence" value="ECO:0007669"/>
    <property type="project" value="TreeGrafter"/>
</dbReference>
<evidence type="ECO:0000313" key="3">
    <source>
        <dbReference type="Proteomes" id="UP000033633"/>
    </source>
</evidence>
<keyword evidence="3" id="KW-1185">Reference proteome</keyword>
<dbReference type="PATRIC" id="fig|265726.11.peg.3181"/>
<keyword evidence="1" id="KW-1133">Transmembrane helix</keyword>
<reference evidence="2 3" key="1">
    <citation type="submission" date="2014-12" db="EMBL/GenBank/DDBJ databases">
        <title>Mercury Reductase activity and rhizosphere competence traits in the genome of root associated Photobacterium halotolerans MELD1.</title>
        <authorList>
            <person name="Mathew D.C."/>
            <person name="Huang C.-C."/>
        </authorList>
    </citation>
    <scope>NUCLEOTIDE SEQUENCE [LARGE SCALE GENOMIC DNA]</scope>
    <source>
        <strain evidence="2 3">MELD1</strain>
    </source>
</reference>
<dbReference type="PANTHER" id="PTHR34980:SF2">
    <property type="entry name" value="INNER MEMBRANE PROTEIN YHAH-RELATED"/>
    <property type="match status" value="1"/>
</dbReference>
<gene>
    <name evidence="2" type="ORF">KY46_06380</name>
</gene>
<dbReference type="PANTHER" id="PTHR34980">
    <property type="entry name" value="INNER MEMBRANE PROTEIN-RELATED-RELATED"/>
    <property type="match status" value="1"/>
</dbReference>
<dbReference type="AlphaFoldDB" id="A0A0F5VEX4"/>
<feature type="transmembrane region" description="Helical" evidence="1">
    <location>
        <begin position="85"/>
        <end position="104"/>
    </location>
</feature>
<accession>A0A0F5VEX4</accession>
<sequence length="129" mass="14342">MNWYLYALRKYAVFTGRAQRQEYWYFFLINLVITLALGIVDNLLNTPGTGEGTGLLGGVYSLAVLIPSVAVGVRRLHDIGKSGWWMLLSLIPVLGFVILLFFFARVGQPGTNEYGPNPKEETGMGHMAM</sequence>
<dbReference type="Proteomes" id="UP000033633">
    <property type="component" value="Unassembled WGS sequence"/>
</dbReference>
<proteinExistence type="predicted"/>
<protein>
    <submittedName>
        <fullName evidence="2">Membrane protein</fullName>
    </submittedName>
</protein>
<feature type="transmembrane region" description="Helical" evidence="1">
    <location>
        <begin position="23"/>
        <end position="40"/>
    </location>
</feature>
<dbReference type="Pfam" id="PF05656">
    <property type="entry name" value="DUF805"/>
    <property type="match status" value="1"/>
</dbReference>
<name>A0A0F5VEX4_9GAMM</name>